<reference evidence="1" key="1">
    <citation type="submission" date="2024-03" db="EMBL/GenBank/DDBJ databases">
        <title>Novel Streptomyces species of biotechnological and ecological value are a feature of Machair soil.</title>
        <authorList>
            <person name="Prole J.R."/>
            <person name="Goodfellow M."/>
            <person name="Allenby N."/>
            <person name="Ward A.C."/>
        </authorList>
    </citation>
    <scope>NUCLEOTIDE SEQUENCE</scope>
    <source>
        <strain evidence="1">MS2.AVA.5</strain>
    </source>
</reference>
<gene>
    <name evidence="1" type="ORF">WKI67_17160</name>
</gene>
<dbReference type="Proteomes" id="UP001377168">
    <property type="component" value="Unassembled WGS sequence"/>
</dbReference>
<dbReference type="EMBL" id="JBBKAJ010000022">
    <property type="protein sequence ID" value="MEJ8635115.1"/>
    <property type="molecule type" value="Genomic_DNA"/>
</dbReference>
<protein>
    <submittedName>
        <fullName evidence="1">Uncharacterized protein</fullName>
    </submittedName>
</protein>
<organism evidence="1 2">
    <name type="scientific">Streptomyces achmelvichensis</name>
    <dbReference type="NCBI Taxonomy" id="3134111"/>
    <lineage>
        <taxon>Bacteria</taxon>
        <taxon>Bacillati</taxon>
        <taxon>Actinomycetota</taxon>
        <taxon>Actinomycetes</taxon>
        <taxon>Kitasatosporales</taxon>
        <taxon>Streptomycetaceae</taxon>
        <taxon>Streptomyces</taxon>
    </lineage>
</organism>
<accession>A0ACC6PUX3</accession>
<proteinExistence type="predicted"/>
<sequence>MAGIRRSAGAVSALVLVLVALTAGCLQTAGGPAAAGTPSGSAAASPSAGYGAVFLGRGDCASRARDFGEVPCASERAAARVLARYGGRSSTGPACPAPTDFVLHISEGHSSADEDGDGDVGQGYACMRNLLPPHPGDPGGGGGPHTLVGDCVYTAAEGQVKETACDGSGDHRPEFTVASARAEKAQCPKSTALYVHLGGDMAVGCARRV</sequence>
<keyword evidence="2" id="KW-1185">Reference proteome</keyword>
<evidence type="ECO:0000313" key="1">
    <source>
        <dbReference type="EMBL" id="MEJ8635115.1"/>
    </source>
</evidence>
<name>A0ACC6PUX3_9ACTN</name>
<comment type="caution">
    <text evidence="1">The sequence shown here is derived from an EMBL/GenBank/DDBJ whole genome shotgun (WGS) entry which is preliminary data.</text>
</comment>
<evidence type="ECO:0000313" key="2">
    <source>
        <dbReference type="Proteomes" id="UP001377168"/>
    </source>
</evidence>